<dbReference type="AlphaFoldDB" id="A0A7Z8CY67"/>
<name>A0A7Z8CY67_CARDV</name>
<dbReference type="Pfam" id="PF18928">
    <property type="entry name" value="DUF5677"/>
    <property type="match status" value="1"/>
</dbReference>
<organism evidence="1 2">
    <name type="scientific">Carnobacterium divergens</name>
    <name type="common">Lactobacillus divergens</name>
    <dbReference type="NCBI Taxonomy" id="2748"/>
    <lineage>
        <taxon>Bacteria</taxon>
        <taxon>Bacillati</taxon>
        <taxon>Bacillota</taxon>
        <taxon>Bacilli</taxon>
        <taxon>Lactobacillales</taxon>
        <taxon>Carnobacteriaceae</taxon>
        <taxon>Carnobacterium</taxon>
    </lineage>
</organism>
<evidence type="ECO:0000313" key="1">
    <source>
        <dbReference type="EMBL" id="TFJ23329.1"/>
    </source>
</evidence>
<reference evidence="1 2" key="1">
    <citation type="journal article" date="2018" name="Int. J. Food Microbiol.">
        <title>Growth of Carnobacterium spp. isolated from chilled vacuum-packaged meat under relevant acidic conditions.</title>
        <authorList>
            <person name="Zhang P."/>
            <person name="Badoni M."/>
            <person name="Ganzle M."/>
            <person name="Yang X."/>
        </authorList>
    </citation>
    <scope>NUCLEOTIDE SEQUENCE [LARGE SCALE GENOMIC DNA]</scope>
    <source>
        <strain evidence="1 2">B2</strain>
    </source>
</reference>
<dbReference type="EMBL" id="NRPP01000019">
    <property type="protein sequence ID" value="TFJ23329.1"/>
    <property type="molecule type" value="Genomic_DNA"/>
</dbReference>
<evidence type="ECO:0000313" key="2">
    <source>
        <dbReference type="Proteomes" id="UP000297938"/>
    </source>
</evidence>
<gene>
    <name evidence="1" type="ORF">CKN69_13175</name>
</gene>
<proteinExistence type="predicted"/>
<dbReference type="InterPro" id="IPR043733">
    <property type="entry name" value="DUF5677"/>
</dbReference>
<sequence length="232" mass="27239">MNELLLNKKEISCYYEINEICRKINKGKSQVEADNVIHALYFNLVQTVESINLLVKEKKYLAAKSLFRKCIETTANINCILEYPEAKIIVKKRAKLLNIFTMQHYMHRVSKLYSKMDDTEDKKEIETSVKYLSPLTGYKFETISDALTYFTNERDKYYKNKSKNKKLWFTACTDFKSKQDFIDRYGKISKKYTSFLYNMQSEDTHGTGILLSLGSKSLNGFSRQDWVPCSYK</sequence>
<comment type="caution">
    <text evidence="1">The sequence shown here is derived from an EMBL/GenBank/DDBJ whole genome shotgun (WGS) entry which is preliminary data.</text>
</comment>
<dbReference type="RefSeq" id="WP_135026024.1">
    <property type="nucleotide sequence ID" value="NZ_JBFUWK010000004.1"/>
</dbReference>
<protein>
    <submittedName>
        <fullName evidence="1">Uncharacterized protein</fullName>
    </submittedName>
</protein>
<accession>A0A7Z8CY67</accession>
<dbReference type="Proteomes" id="UP000297938">
    <property type="component" value="Unassembled WGS sequence"/>
</dbReference>